<gene>
    <name evidence="3" type="ORF">NCTC8849_00018</name>
</gene>
<name>A0A377WC21_KLEPN</name>
<sequence>MADHYRISEQKAAKLIAEQFPQGANIQQVLAAAYALPETLKKDVKGLITKLENVADLSVLQTDSGIDVAGIINGGGCLYVIGSMDDEAVIRVQKMLFARCAQIIIARDEFRMWPHASIMLDEIKYLLSKYVLNALGTLRSRDCNLLLAHQSLGDFGQCGQDLPADFVKTTVLDNTPIRWFYRAASQESAQWAAGQTGEIRVDVERRRASREAGNVEHISGDSFIQKEARPLFDVNTLQHLPDGFAVMTGLGVARLSFSSPLRVDRREIPLKTFPVLAKTDPLAEYQPEAGRQRPGDDDFAGLY</sequence>
<reference evidence="3 4" key="1">
    <citation type="submission" date="2018-06" db="EMBL/GenBank/DDBJ databases">
        <authorList>
            <consortium name="Pathogen Informatics"/>
            <person name="Doyle S."/>
        </authorList>
    </citation>
    <scope>NUCLEOTIDE SEQUENCE [LARGE SCALE GENOMIC DNA]</scope>
    <source>
        <strain evidence="3 4">NCTC8849</strain>
    </source>
</reference>
<feature type="region of interest" description="Disordered" evidence="1">
    <location>
        <begin position="284"/>
        <end position="303"/>
    </location>
</feature>
<dbReference type="AlphaFoldDB" id="A0A377WC21"/>
<dbReference type="Pfam" id="PF12696">
    <property type="entry name" value="TraG-D_C"/>
    <property type="match status" value="1"/>
</dbReference>
<dbReference type="InterPro" id="IPR032689">
    <property type="entry name" value="TraG-D_C"/>
</dbReference>
<dbReference type="Proteomes" id="UP000254799">
    <property type="component" value="Unassembled WGS sequence"/>
</dbReference>
<protein>
    <submittedName>
        <fullName evidence="3">MobB</fullName>
    </submittedName>
</protein>
<organism evidence="3 4">
    <name type="scientific">Klebsiella pneumoniae</name>
    <dbReference type="NCBI Taxonomy" id="573"/>
    <lineage>
        <taxon>Bacteria</taxon>
        <taxon>Pseudomonadati</taxon>
        <taxon>Pseudomonadota</taxon>
        <taxon>Gammaproteobacteria</taxon>
        <taxon>Enterobacterales</taxon>
        <taxon>Enterobacteriaceae</taxon>
        <taxon>Klebsiella/Raoultella group</taxon>
        <taxon>Klebsiella</taxon>
        <taxon>Klebsiella pneumoniae complex</taxon>
    </lineage>
</organism>
<dbReference type="SUPFAM" id="SSF52540">
    <property type="entry name" value="P-loop containing nucleoside triphosphate hydrolases"/>
    <property type="match status" value="1"/>
</dbReference>
<evidence type="ECO:0000259" key="2">
    <source>
        <dbReference type="Pfam" id="PF12696"/>
    </source>
</evidence>
<proteinExistence type="predicted"/>
<evidence type="ECO:0000313" key="4">
    <source>
        <dbReference type="Proteomes" id="UP000254799"/>
    </source>
</evidence>
<evidence type="ECO:0000313" key="3">
    <source>
        <dbReference type="EMBL" id="STT51547.1"/>
    </source>
</evidence>
<evidence type="ECO:0000256" key="1">
    <source>
        <dbReference type="SAM" id="MobiDB-lite"/>
    </source>
</evidence>
<dbReference type="EMBL" id="UGLC01000001">
    <property type="protein sequence ID" value="STT51547.1"/>
    <property type="molecule type" value="Genomic_DNA"/>
</dbReference>
<accession>A0A377WC21</accession>
<dbReference type="InterPro" id="IPR027417">
    <property type="entry name" value="P-loop_NTPase"/>
</dbReference>
<dbReference type="Gene3D" id="3.40.50.300">
    <property type="entry name" value="P-loop containing nucleotide triphosphate hydrolases"/>
    <property type="match status" value="1"/>
</dbReference>
<feature type="domain" description="TraD/TraG TraM recognition site" evidence="2">
    <location>
        <begin position="118"/>
        <end position="241"/>
    </location>
</feature>